<dbReference type="PANTHER" id="PTHR14140">
    <property type="entry name" value="E3 UBIQUITIN-PROTEIN LIGASE UHRF-RELATED"/>
    <property type="match status" value="1"/>
</dbReference>
<feature type="compositionally biased region" description="Polar residues" evidence="3">
    <location>
        <begin position="17"/>
        <end position="30"/>
    </location>
</feature>
<dbReference type="Proteomes" id="UP000785200">
    <property type="component" value="Unassembled WGS sequence"/>
</dbReference>
<dbReference type="GO" id="GO:0016567">
    <property type="term" value="P:protein ubiquitination"/>
    <property type="evidence" value="ECO:0007669"/>
    <property type="project" value="TreeGrafter"/>
</dbReference>
<evidence type="ECO:0000313" key="6">
    <source>
        <dbReference type="Proteomes" id="UP000785200"/>
    </source>
</evidence>
<dbReference type="OrthoDB" id="2270193at2759"/>
<dbReference type="Gene3D" id="2.30.280.10">
    <property type="entry name" value="SRA-YDG"/>
    <property type="match status" value="1"/>
</dbReference>
<dbReference type="InterPro" id="IPR015947">
    <property type="entry name" value="PUA-like_sf"/>
</dbReference>
<feature type="region of interest" description="Disordered" evidence="3">
    <location>
        <begin position="1"/>
        <end position="85"/>
    </location>
</feature>
<evidence type="ECO:0000313" key="5">
    <source>
        <dbReference type="EMBL" id="KAG0651624.1"/>
    </source>
</evidence>
<protein>
    <submittedName>
        <fullName evidence="5">RING-type E3 ubiquitin transferase</fullName>
    </submittedName>
</protein>
<dbReference type="EMBL" id="VNKQ01000004">
    <property type="protein sequence ID" value="KAG0651624.1"/>
    <property type="molecule type" value="Genomic_DNA"/>
</dbReference>
<dbReference type="GO" id="GO:0005634">
    <property type="term" value="C:nucleus"/>
    <property type="evidence" value="ECO:0007669"/>
    <property type="project" value="UniProtKB-SubCell"/>
</dbReference>
<feature type="domain" description="YDG" evidence="4">
    <location>
        <begin position="261"/>
        <end position="394"/>
    </location>
</feature>
<evidence type="ECO:0000256" key="1">
    <source>
        <dbReference type="ARBA" id="ARBA00023242"/>
    </source>
</evidence>
<keyword evidence="5" id="KW-0808">Transferase</keyword>
<comment type="subcellular location">
    <subcellularLocation>
        <location evidence="2">Nucleus</location>
    </subcellularLocation>
</comment>
<name>A0A9P6VPT7_9HELO</name>
<proteinExistence type="predicted"/>
<keyword evidence="6" id="KW-1185">Reference proteome</keyword>
<keyword evidence="1 2" id="KW-0539">Nucleus</keyword>
<evidence type="ECO:0000256" key="2">
    <source>
        <dbReference type="PROSITE-ProRule" id="PRU00358"/>
    </source>
</evidence>
<comment type="caution">
    <text evidence="5">The sequence shown here is derived from an EMBL/GenBank/DDBJ whole genome shotgun (WGS) entry which is preliminary data.</text>
</comment>
<dbReference type="InterPro" id="IPR045134">
    <property type="entry name" value="UHRF1/2-like"/>
</dbReference>
<organism evidence="5 6">
    <name type="scientific">Hyphodiscus hymeniophilus</name>
    <dbReference type="NCBI Taxonomy" id="353542"/>
    <lineage>
        <taxon>Eukaryota</taxon>
        <taxon>Fungi</taxon>
        <taxon>Dikarya</taxon>
        <taxon>Ascomycota</taxon>
        <taxon>Pezizomycotina</taxon>
        <taxon>Leotiomycetes</taxon>
        <taxon>Helotiales</taxon>
        <taxon>Hyphodiscaceae</taxon>
        <taxon>Hyphodiscus</taxon>
    </lineage>
</organism>
<dbReference type="InterPro" id="IPR036987">
    <property type="entry name" value="SRA-YDG_sf"/>
</dbReference>
<dbReference type="SUPFAM" id="SSF88697">
    <property type="entry name" value="PUA domain-like"/>
    <property type="match status" value="1"/>
</dbReference>
<gene>
    <name evidence="5" type="ORF">D0Z07_2123</name>
</gene>
<dbReference type="GO" id="GO:0044027">
    <property type="term" value="P:negative regulation of gene expression via chromosomal CpG island methylation"/>
    <property type="evidence" value="ECO:0007669"/>
    <property type="project" value="TreeGrafter"/>
</dbReference>
<sequence length="424" mass="47672">MVKLKIPSKELQAFPHPTTQIPTQPVTKANISGLVAKKRKPVGDGRDIQTNSAPTQSNQKRIKPTPDSGASAQHLSKSESDKENIVTVVARSRPIAKSEATEGQGKQQMTIEAGRNAPEWYADVEAKQKPVRGDLQRIAHVKTLIANCVAAVKEQKNQEARFTELRDKIHEMEFYPILSQLLIKKSKVLDSEGLSQIFDGANEDIFPWDIKSDAEYLWRRWMAGDIDGDLMRGIEISKSDKRTLYKLKTTYVHKKKSSNAVGENGLMNGQWWPNRICAWRDGAHGEQEAGIHGQTGSGAFSVVVSAAGYDDKDNGEVIEYCGTKSHDSTPTKSTSLMLDSLAKDKPLRVLRAANKKSKYAPEEGIRYDGLYQIMAKEILDPSKAMYRFTLKRIEQQDPIRWSGVEKRPTRQELMERMVIRRLLL</sequence>
<dbReference type="InterPro" id="IPR003105">
    <property type="entry name" value="SRA_YDG"/>
</dbReference>
<dbReference type="SMART" id="SM00466">
    <property type="entry name" value="SRA"/>
    <property type="match status" value="1"/>
</dbReference>
<dbReference type="PROSITE" id="PS51015">
    <property type="entry name" value="YDG"/>
    <property type="match status" value="1"/>
</dbReference>
<reference evidence="5" key="1">
    <citation type="submission" date="2019-07" db="EMBL/GenBank/DDBJ databases">
        <title>Hyphodiscus hymeniophilus genome sequencing and assembly.</title>
        <authorList>
            <person name="Kramer G."/>
            <person name="Nodwell J."/>
        </authorList>
    </citation>
    <scope>NUCLEOTIDE SEQUENCE</scope>
    <source>
        <strain evidence="5">ATCC 34498</strain>
    </source>
</reference>
<evidence type="ECO:0000256" key="3">
    <source>
        <dbReference type="SAM" id="MobiDB-lite"/>
    </source>
</evidence>
<dbReference type="Pfam" id="PF02182">
    <property type="entry name" value="SAD_SRA"/>
    <property type="match status" value="1"/>
</dbReference>
<feature type="compositionally biased region" description="Polar residues" evidence="3">
    <location>
        <begin position="48"/>
        <end position="59"/>
    </location>
</feature>
<dbReference type="PANTHER" id="PTHR14140:SF27">
    <property type="entry name" value="OS04G0289800 PROTEIN"/>
    <property type="match status" value="1"/>
</dbReference>
<accession>A0A9P6VPT7</accession>
<evidence type="ECO:0000259" key="4">
    <source>
        <dbReference type="PROSITE" id="PS51015"/>
    </source>
</evidence>
<dbReference type="GO" id="GO:0061630">
    <property type="term" value="F:ubiquitin protein ligase activity"/>
    <property type="evidence" value="ECO:0007669"/>
    <property type="project" value="TreeGrafter"/>
</dbReference>
<dbReference type="AlphaFoldDB" id="A0A9P6VPT7"/>